<protein>
    <submittedName>
        <fullName evidence="3">HIT family protein</fullName>
    </submittedName>
</protein>
<sequence length="138" mass="15203">MAFTLHPRLAAGGFDFGSSHGCRILLKNNAIFPWFILVPEVEEGIEDLHQLDDACYAEVTKAIRFFSQFVSAHFKPEKLNVACIGNQVRQMHIHIVGRSSGDPAWPGVVWSFDGKEAYADEAVAEIRHALASYSGSVA</sequence>
<dbReference type="Pfam" id="PF01230">
    <property type="entry name" value="HIT"/>
    <property type="match status" value="1"/>
</dbReference>
<evidence type="ECO:0000313" key="4">
    <source>
        <dbReference type="Proteomes" id="UP000501812"/>
    </source>
</evidence>
<feature type="domain" description="HIT" evidence="2">
    <location>
        <begin position="36"/>
        <end position="105"/>
    </location>
</feature>
<dbReference type="InterPro" id="IPR026026">
    <property type="entry name" value="HIT_Hint"/>
</dbReference>
<dbReference type="RefSeq" id="WP_169454238.1">
    <property type="nucleotide sequence ID" value="NZ_CP051774.1"/>
</dbReference>
<dbReference type="InterPro" id="IPR011146">
    <property type="entry name" value="HIT-like"/>
</dbReference>
<dbReference type="SUPFAM" id="SSF54197">
    <property type="entry name" value="HIT-like"/>
    <property type="match status" value="1"/>
</dbReference>
<dbReference type="Proteomes" id="UP000501812">
    <property type="component" value="Chromosome"/>
</dbReference>
<dbReference type="GO" id="GO:0003824">
    <property type="term" value="F:catalytic activity"/>
    <property type="evidence" value="ECO:0007669"/>
    <property type="project" value="InterPro"/>
</dbReference>
<dbReference type="Gene3D" id="3.30.428.10">
    <property type="entry name" value="HIT-like"/>
    <property type="match status" value="1"/>
</dbReference>
<dbReference type="EMBL" id="CP051774">
    <property type="protein sequence ID" value="QJE95925.1"/>
    <property type="molecule type" value="Genomic_DNA"/>
</dbReference>
<evidence type="ECO:0000256" key="1">
    <source>
        <dbReference type="PROSITE-ProRule" id="PRU00464"/>
    </source>
</evidence>
<evidence type="ECO:0000313" key="3">
    <source>
        <dbReference type="EMBL" id="QJE95925.1"/>
    </source>
</evidence>
<comment type="caution">
    <text evidence="1">Lacks conserved residue(s) required for the propagation of feature annotation.</text>
</comment>
<gene>
    <name evidence="3" type="ORF">HHL09_09065</name>
</gene>
<proteinExistence type="predicted"/>
<dbReference type="AlphaFoldDB" id="A0A858RGU8"/>
<accession>A0A858RGU8</accession>
<dbReference type="KEGG" id="luo:HHL09_09065"/>
<dbReference type="InterPro" id="IPR036265">
    <property type="entry name" value="HIT-like_sf"/>
</dbReference>
<organism evidence="3 4">
    <name type="scientific">Luteolibacter luteus</name>
    <dbReference type="NCBI Taxonomy" id="2728835"/>
    <lineage>
        <taxon>Bacteria</taxon>
        <taxon>Pseudomonadati</taxon>
        <taxon>Verrucomicrobiota</taxon>
        <taxon>Verrucomicrobiia</taxon>
        <taxon>Verrucomicrobiales</taxon>
        <taxon>Verrucomicrobiaceae</taxon>
        <taxon>Luteolibacter</taxon>
    </lineage>
</organism>
<dbReference type="PIRSF" id="PIRSF000714">
    <property type="entry name" value="HIT"/>
    <property type="match status" value="1"/>
</dbReference>
<name>A0A858RGU8_9BACT</name>
<reference evidence="3 4" key="1">
    <citation type="submission" date="2020-04" db="EMBL/GenBank/DDBJ databases">
        <title>Luteolibacter sp. G-1-1-1 isolated from soil.</title>
        <authorList>
            <person name="Dahal R.H."/>
        </authorList>
    </citation>
    <scope>NUCLEOTIDE SEQUENCE [LARGE SCALE GENOMIC DNA]</scope>
    <source>
        <strain evidence="3 4">G-1-1-1</strain>
    </source>
</reference>
<keyword evidence="4" id="KW-1185">Reference proteome</keyword>
<evidence type="ECO:0000259" key="2">
    <source>
        <dbReference type="PROSITE" id="PS51084"/>
    </source>
</evidence>
<dbReference type="PROSITE" id="PS51084">
    <property type="entry name" value="HIT_2"/>
    <property type="match status" value="1"/>
</dbReference>